<accession>A0A935PWY1</accession>
<evidence type="ECO:0000313" key="2">
    <source>
        <dbReference type="Proteomes" id="UP000697998"/>
    </source>
</evidence>
<name>A0A935PWY1_9PROT</name>
<dbReference type="AlphaFoldDB" id="A0A935PWY1"/>
<evidence type="ECO:0000313" key="1">
    <source>
        <dbReference type="EMBL" id="MBK7674217.1"/>
    </source>
</evidence>
<reference evidence="1 2" key="1">
    <citation type="submission" date="2020-10" db="EMBL/GenBank/DDBJ databases">
        <title>Connecting structure to function with the recovery of over 1000 high-quality activated sludge metagenome-assembled genomes encoding full-length rRNA genes using long-read sequencing.</title>
        <authorList>
            <person name="Singleton C.M."/>
            <person name="Petriglieri F."/>
            <person name="Kristensen J.M."/>
            <person name="Kirkegaard R.H."/>
            <person name="Michaelsen T.Y."/>
            <person name="Andersen M.H."/>
            <person name="Karst S.M."/>
            <person name="Dueholm M.S."/>
            <person name="Nielsen P.H."/>
            <person name="Albertsen M."/>
        </authorList>
    </citation>
    <scope>NUCLEOTIDE SEQUENCE [LARGE SCALE GENOMIC DNA]</scope>
    <source>
        <strain evidence="1">EsbW_18-Q3-R4-48_BATAC.285</strain>
    </source>
</reference>
<gene>
    <name evidence="1" type="ORF">IPJ27_05300</name>
</gene>
<protein>
    <submittedName>
        <fullName evidence="1">Uncharacterized protein</fullName>
    </submittedName>
</protein>
<comment type="caution">
    <text evidence="1">The sequence shown here is derived from an EMBL/GenBank/DDBJ whole genome shotgun (WGS) entry which is preliminary data.</text>
</comment>
<sequence length="239" mass="27482">MFGYPTLASTYMDAKVLISLVSVALGWLLAQGTAFVKDWWAARKLKAGLLTELEDIEAQLQGVVVMHSRHLQIYANKGMEPAVPIPIHNMFFRQYFKEAFSHLNREQRISYQLIHSTLDSLNAKHGVLEKLLEEFHKERTASPSEERTLATINMWGDRVTAAYKTAMVIRWHILYHKRNPKAPAFDFMGPMHESYIKFEQELDDEVKLILDKAKGITREAFERVYDPNAFLRARGAGSQ</sequence>
<organism evidence="1 2">
    <name type="scientific">Candidatus Accumulibacter proximus</name>
    <dbReference type="NCBI Taxonomy" id="2954385"/>
    <lineage>
        <taxon>Bacteria</taxon>
        <taxon>Pseudomonadati</taxon>
        <taxon>Pseudomonadota</taxon>
        <taxon>Betaproteobacteria</taxon>
        <taxon>Candidatus Accumulibacter</taxon>
    </lineage>
</organism>
<proteinExistence type="predicted"/>
<dbReference type="EMBL" id="JADJMH010000002">
    <property type="protein sequence ID" value="MBK7674217.1"/>
    <property type="molecule type" value="Genomic_DNA"/>
</dbReference>
<dbReference type="Proteomes" id="UP000697998">
    <property type="component" value="Unassembled WGS sequence"/>
</dbReference>